<evidence type="ECO:0000256" key="14">
    <source>
        <dbReference type="ARBA" id="ARBA00041592"/>
    </source>
</evidence>
<organism evidence="19 20">
    <name type="scientific">Erythrobacter mangrovi</name>
    <dbReference type="NCBI Taxonomy" id="2739433"/>
    <lineage>
        <taxon>Bacteria</taxon>
        <taxon>Pseudomonadati</taxon>
        <taxon>Pseudomonadota</taxon>
        <taxon>Alphaproteobacteria</taxon>
        <taxon>Sphingomonadales</taxon>
        <taxon>Erythrobacteraceae</taxon>
        <taxon>Erythrobacter/Porphyrobacter group</taxon>
        <taxon>Erythrobacter</taxon>
    </lineage>
</organism>
<dbReference type="Gene3D" id="3.90.79.10">
    <property type="entry name" value="Nucleoside Triphosphate Pyrophosphohydrolase"/>
    <property type="match status" value="1"/>
</dbReference>
<keyword evidence="5" id="KW-0479">Metal-binding</keyword>
<dbReference type="PANTHER" id="PTHR47707:SF1">
    <property type="entry name" value="NUDIX HYDROLASE FAMILY PROTEIN"/>
    <property type="match status" value="1"/>
</dbReference>
<evidence type="ECO:0000256" key="1">
    <source>
        <dbReference type="ARBA" id="ARBA00001946"/>
    </source>
</evidence>
<evidence type="ECO:0000256" key="7">
    <source>
        <dbReference type="ARBA" id="ARBA00022801"/>
    </source>
</evidence>
<evidence type="ECO:0000256" key="12">
    <source>
        <dbReference type="ARBA" id="ARBA00038905"/>
    </source>
</evidence>
<keyword evidence="3" id="KW-0515">Mutator protein</keyword>
<proteinExistence type="inferred from homology"/>
<evidence type="ECO:0000256" key="16">
    <source>
        <dbReference type="ARBA" id="ARBA00042798"/>
    </source>
</evidence>
<keyword evidence="6" id="KW-0227">DNA damage</keyword>
<name>A0A7D4C4K2_9SPHN</name>
<evidence type="ECO:0000256" key="15">
    <source>
        <dbReference type="ARBA" id="ARBA00041979"/>
    </source>
</evidence>
<evidence type="ECO:0000259" key="18">
    <source>
        <dbReference type="PROSITE" id="PS51462"/>
    </source>
</evidence>
<dbReference type="Proteomes" id="UP000504693">
    <property type="component" value="Chromosome"/>
</dbReference>
<keyword evidence="9" id="KW-0234">DNA repair</keyword>
<dbReference type="GO" id="GO:0044715">
    <property type="term" value="F:8-oxo-dGDP phosphatase activity"/>
    <property type="evidence" value="ECO:0007669"/>
    <property type="project" value="TreeGrafter"/>
</dbReference>
<evidence type="ECO:0000256" key="10">
    <source>
        <dbReference type="ARBA" id="ARBA00035861"/>
    </source>
</evidence>
<evidence type="ECO:0000256" key="2">
    <source>
        <dbReference type="ARBA" id="ARBA00005582"/>
    </source>
</evidence>
<keyword evidence="4" id="KW-0235">DNA replication</keyword>
<evidence type="ECO:0000256" key="5">
    <source>
        <dbReference type="ARBA" id="ARBA00022723"/>
    </source>
</evidence>
<dbReference type="PRINTS" id="PR00502">
    <property type="entry name" value="NUDIXFAMILY"/>
</dbReference>
<dbReference type="GO" id="GO:0006260">
    <property type="term" value="P:DNA replication"/>
    <property type="evidence" value="ECO:0007669"/>
    <property type="project" value="UniProtKB-KW"/>
</dbReference>
<evidence type="ECO:0000256" key="17">
    <source>
        <dbReference type="RuleBase" id="RU003476"/>
    </source>
</evidence>
<dbReference type="InterPro" id="IPR015797">
    <property type="entry name" value="NUDIX_hydrolase-like_dom_sf"/>
</dbReference>
<keyword evidence="8" id="KW-0460">Magnesium</keyword>
<gene>
    <name evidence="19" type="ORF">HQR01_08390</name>
</gene>
<evidence type="ECO:0000256" key="4">
    <source>
        <dbReference type="ARBA" id="ARBA00022705"/>
    </source>
</evidence>
<comment type="catalytic activity">
    <reaction evidence="11">
        <text>8-oxo-GTP + H2O = 8-oxo-GMP + diphosphate + H(+)</text>
        <dbReference type="Rhea" id="RHEA:67616"/>
        <dbReference type="ChEBI" id="CHEBI:15377"/>
        <dbReference type="ChEBI" id="CHEBI:15378"/>
        <dbReference type="ChEBI" id="CHEBI:33019"/>
        <dbReference type="ChEBI" id="CHEBI:143553"/>
        <dbReference type="ChEBI" id="CHEBI:145694"/>
    </reaction>
</comment>
<keyword evidence="20" id="KW-1185">Reference proteome</keyword>
<evidence type="ECO:0000256" key="6">
    <source>
        <dbReference type="ARBA" id="ARBA00022763"/>
    </source>
</evidence>
<evidence type="ECO:0000313" key="19">
    <source>
        <dbReference type="EMBL" id="QKG71385.1"/>
    </source>
</evidence>
<dbReference type="InterPro" id="IPR020084">
    <property type="entry name" value="NUDIX_hydrolase_CS"/>
</dbReference>
<evidence type="ECO:0000256" key="3">
    <source>
        <dbReference type="ARBA" id="ARBA00022457"/>
    </source>
</evidence>
<sequence length="140" mass="15222">MEKNPTWTCVVALALCGGDGRWLMHRRPQNKHHGGLWEFPGGKVEIGENPSLALVREIKEELGLQLTLEELEPVGFAQEPPNATTAQLVILLYKASWSGAPIEALEGGAIGWFSPAELVAIDMPPLDIALARGLFEKALD</sequence>
<comment type="catalytic activity">
    <reaction evidence="10">
        <text>8-oxo-dGTP + H2O = 8-oxo-dGMP + diphosphate + H(+)</text>
        <dbReference type="Rhea" id="RHEA:31575"/>
        <dbReference type="ChEBI" id="CHEBI:15377"/>
        <dbReference type="ChEBI" id="CHEBI:15378"/>
        <dbReference type="ChEBI" id="CHEBI:33019"/>
        <dbReference type="ChEBI" id="CHEBI:63224"/>
        <dbReference type="ChEBI" id="CHEBI:77896"/>
        <dbReference type="EC" id="3.6.1.55"/>
    </reaction>
</comment>
<dbReference type="GO" id="GO:0006281">
    <property type="term" value="P:DNA repair"/>
    <property type="evidence" value="ECO:0007669"/>
    <property type="project" value="UniProtKB-KW"/>
</dbReference>
<dbReference type="InterPro" id="IPR000086">
    <property type="entry name" value="NUDIX_hydrolase_dom"/>
</dbReference>
<comment type="cofactor">
    <cofactor evidence="1">
        <name>Mg(2+)</name>
        <dbReference type="ChEBI" id="CHEBI:18420"/>
    </cofactor>
</comment>
<dbReference type="PANTHER" id="PTHR47707">
    <property type="entry name" value="8-OXO-DGTP DIPHOSPHATASE"/>
    <property type="match status" value="1"/>
</dbReference>
<comment type="similarity">
    <text evidence="2 17">Belongs to the Nudix hydrolase family.</text>
</comment>
<evidence type="ECO:0000313" key="20">
    <source>
        <dbReference type="Proteomes" id="UP000504693"/>
    </source>
</evidence>
<dbReference type="SUPFAM" id="SSF55811">
    <property type="entry name" value="Nudix"/>
    <property type="match status" value="1"/>
</dbReference>
<dbReference type="EMBL" id="CP053921">
    <property type="protein sequence ID" value="QKG71385.1"/>
    <property type="molecule type" value="Genomic_DNA"/>
</dbReference>
<dbReference type="GO" id="GO:0035539">
    <property type="term" value="F:8-oxo-7,8-dihydrodeoxyguanosine triphosphate pyrophosphatase activity"/>
    <property type="evidence" value="ECO:0007669"/>
    <property type="project" value="UniProtKB-EC"/>
</dbReference>
<accession>A0A7D4C4K2</accession>
<dbReference type="InterPro" id="IPR020476">
    <property type="entry name" value="Nudix_hydrolase"/>
</dbReference>
<dbReference type="Pfam" id="PF00293">
    <property type="entry name" value="NUDIX"/>
    <property type="match status" value="1"/>
</dbReference>
<evidence type="ECO:0000256" key="11">
    <source>
        <dbReference type="ARBA" id="ARBA00036904"/>
    </source>
</evidence>
<dbReference type="KEGG" id="emv:HQR01_08390"/>
<evidence type="ECO:0000256" key="8">
    <source>
        <dbReference type="ARBA" id="ARBA00022842"/>
    </source>
</evidence>
<keyword evidence="7 17" id="KW-0378">Hydrolase</keyword>
<dbReference type="PROSITE" id="PS00893">
    <property type="entry name" value="NUDIX_BOX"/>
    <property type="match status" value="1"/>
</dbReference>
<dbReference type="AlphaFoldDB" id="A0A7D4C4K2"/>
<feature type="domain" description="Nudix hydrolase" evidence="18">
    <location>
        <begin position="5"/>
        <end position="136"/>
    </location>
</feature>
<protein>
    <recommendedName>
        <fullName evidence="13">8-oxo-dGTP diphosphatase</fullName>
        <ecNumber evidence="12">3.6.1.55</ecNumber>
    </recommendedName>
    <alternativeName>
        <fullName evidence="16">7,8-dihydro-8-oxoguanine-triphosphatase</fullName>
    </alternativeName>
    <alternativeName>
        <fullName evidence="15">Mutator protein MutT</fullName>
    </alternativeName>
    <alternativeName>
        <fullName evidence="14">dGTP pyrophosphohydrolase</fullName>
    </alternativeName>
</protein>
<dbReference type="PROSITE" id="PS51462">
    <property type="entry name" value="NUDIX"/>
    <property type="match status" value="1"/>
</dbReference>
<dbReference type="InterPro" id="IPR047127">
    <property type="entry name" value="MutT-like"/>
</dbReference>
<reference evidence="19 20" key="1">
    <citation type="submission" date="2020-05" db="EMBL/GenBank/DDBJ databases">
        <title>Erythrobacter mangrovi sp. nov., isolated from rhizosphere soil of mangrove plant (Kandelia candel).</title>
        <authorList>
            <person name="Ye Y.H."/>
        </authorList>
    </citation>
    <scope>NUCLEOTIDE SEQUENCE [LARGE SCALE GENOMIC DNA]</scope>
    <source>
        <strain evidence="19 20">EB310</strain>
    </source>
</reference>
<evidence type="ECO:0000256" key="13">
    <source>
        <dbReference type="ARBA" id="ARBA00040794"/>
    </source>
</evidence>
<dbReference type="GO" id="GO:0008413">
    <property type="term" value="F:8-oxo-7,8-dihydroguanosine triphosphate pyrophosphatase activity"/>
    <property type="evidence" value="ECO:0007669"/>
    <property type="project" value="TreeGrafter"/>
</dbReference>
<dbReference type="GO" id="GO:0046872">
    <property type="term" value="F:metal ion binding"/>
    <property type="evidence" value="ECO:0007669"/>
    <property type="project" value="UniProtKB-KW"/>
</dbReference>
<dbReference type="EC" id="3.6.1.55" evidence="12"/>
<dbReference type="GO" id="GO:0044716">
    <property type="term" value="F:8-oxo-GDP phosphatase activity"/>
    <property type="evidence" value="ECO:0007669"/>
    <property type="project" value="TreeGrafter"/>
</dbReference>
<evidence type="ECO:0000256" key="9">
    <source>
        <dbReference type="ARBA" id="ARBA00023204"/>
    </source>
</evidence>